<sequence>MEKFSNTYSVRSLEISPNYRLQREYAGFYFQEIFAEFCASKKMAGYDMARMGLTWLISDAEISYSPNEMPFWREKVELEVEAVEITPLFFNVALRMRSSELNVANGKYRTLIADAKTHKPKKFTDFIDRFPNISAQKTDFEKFEISGEKIGEVPQKVRLPDLDFNRHLNNARYLPRAVESMPENVREEKHLVLSRLKFIKEARLGDEILSETFKKDNSEFFHKLSRKSDGTTICIAKTIWQ</sequence>
<dbReference type="InterPro" id="IPR029069">
    <property type="entry name" value="HotDog_dom_sf"/>
</dbReference>
<dbReference type="Proteomes" id="UP001275932">
    <property type="component" value="Unassembled WGS sequence"/>
</dbReference>
<dbReference type="Gene3D" id="3.10.129.10">
    <property type="entry name" value="Hotdog Thioesterase"/>
    <property type="match status" value="1"/>
</dbReference>
<dbReference type="PANTHER" id="PTHR31727:SF6">
    <property type="entry name" value="OLEOYL-ACYL CARRIER PROTEIN THIOESTERASE 1, CHLOROPLASTIC"/>
    <property type="match status" value="1"/>
</dbReference>
<dbReference type="EMBL" id="JALBUT010000006">
    <property type="protein sequence ID" value="MDX8415731.1"/>
    <property type="molecule type" value="Genomic_DNA"/>
</dbReference>
<dbReference type="RefSeq" id="WP_370397179.1">
    <property type="nucleotide sequence ID" value="NZ_JALBUT010000006.1"/>
</dbReference>
<dbReference type="Pfam" id="PF20791">
    <property type="entry name" value="Acyl-ACP_TE_C"/>
    <property type="match status" value="1"/>
</dbReference>
<comment type="caution">
    <text evidence="2">The sequence shown here is derived from an EMBL/GenBank/DDBJ whole genome shotgun (WGS) entry which is preliminary data.</text>
</comment>
<name>A0ABU4WGQ2_9BACT</name>
<evidence type="ECO:0000313" key="2">
    <source>
        <dbReference type="EMBL" id="MDX8415731.1"/>
    </source>
</evidence>
<dbReference type="SUPFAM" id="SSF54637">
    <property type="entry name" value="Thioesterase/thiol ester dehydrase-isomerase"/>
    <property type="match status" value="2"/>
</dbReference>
<dbReference type="InterPro" id="IPR045023">
    <property type="entry name" value="FATA/B"/>
</dbReference>
<organism evidence="2 3">
    <name type="scientific">Intestinicryptomonas porci</name>
    <dbReference type="NCBI Taxonomy" id="2926320"/>
    <lineage>
        <taxon>Bacteria</taxon>
        <taxon>Pseudomonadati</taxon>
        <taxon>Verrucomicrobiota</taxon>
        <taxon>Opitutia</taxon>
        <taxon>Opitutales</taxon>
        <taxon>Intestinicryptomonaceae</taxon>
        <taxon>Intestinicryptomonas</taxon>
    </lineage>
</organism>
<dbReference type="InterPro" id="IPR049427">
    <property type="entry name" value="Acyl-ACP_TE_C"/>
</dbReference>
<gene>
    <name evidence="2" type="ORF">MOX91_06015</name>
</gene>
<dbReference type="PANTHER" id="PTHR31727">
    <property type="entry name" value="OLEOYL-ACYL CARRIER PROTEIN THIOESTERASE 1, CHLOROPLASTIC"/>
    <property type="match status" value="1"/>
</dbReference>
<evidence type="ECO:0000259" key="1">
    <source>
        <dbReference type="Pfam" id="PF20791"/>
    </source>
</evidence>
<reference evidence="2 3" key="1">
    <citation type="submission" date="2022-03" db="EMBL/GenBank/DDBJ databases">
        <title>Novel taxa within the pig intestine.</title>
        <authorList>
            <person name="Wylensek D."/>
            <person name="Bishof K."/>
            <person name="Afrizal A."/>
            <person name="Clavel T."/>
        </authorList>
    </citation>
    <scope>NUCLEOTIDE SEQUENCE [LARGE SCALE GENOMIC DNA]</scope>
    <source>
        <strain evidence="2 3">CLA-KB-P66</strain>
    </source>
</reference>
<evidence type="ECO:0000313" key="3">
    <source>
        <dbReference type="Proteomes" id="UP001275932"/>
    </source>
</evidence>
<accession>A0ABU4WGQ2</accession>
<keyword evidence="3" id="KW-1185">Reference proteome</keyword>
<protein>
    <submittedName>
        <fullName evidence="2">Thioesterase</fullName>
    </submittedName>
</protein>
<proteinExistence type="predicted"/>
<feature type="domain" description="Acyl-ACP thioesterase-like C-terminal" evidence="1">
    <location>
        <begin position="155"/>
        <end position="241"/>
    </location>
</feature>